<evidence type="ECO:0000313" key="2">
    <source>
        <dbReference type="EMBL" id="KPI45379.1"/>
    </source>
</evidence>
<dbReference type="Gene3D" id="3.40.50.150">
    <property type="entry name" value="Vaccinia Virus protein VP39"/>
    <property type="match status" value="1"/>
</dbReference>
<proteinExistence type="predicted"/>
<dbReference type="PANTHER" id="PTHR44942:SF10">
    <property type="entry name" value="METHYLTRANSFERASE TYPE 11 DOMAIN-CONTAINING PROTEIN"/>
    <property type="match status" value="1"/>
</dbReference>
<dbReference type="InterPro" id="IPR051052">
    <property type="entry name" value="Diverse_substrate_MTase"/>
</dbReference>
<dbReference type="OrthoDB" id="10027013at2759"/>
<dbReference type="RefSeq" id="XP_018005342.1">
    <property type="nucleotide sequence ID" value="XM_018142603.1"/>
</dbReference>
<name>A0A0N0NRY6_9EURO</name>
<dbReference type="CDD" id="cd02440">
    <property type="entry name" value="AdoMet_MTases"/>
    <property type="match status" value="1"/>
</dbReference>
<dbReference type="Proteomes" id="UP000038010">
    <property type="component" value="Unassembled WGS sequence"/>
</dbReference>
<organism evidence="2 3">
    <name type="scientific">Cyphellophora attinorum</name>
    <dbReference type="NCBI Taxonomy" id="1664694"/>
    <lineage>
        <taxon>Eukaryota</taxon>
        <taxon>Fungi</taxon>
        <taxon>Dikarya</taxon>
        <taxon>Ascomycota</taxon>
        <taxon>Pezizomycotina</taxon>
        <taxon>Eurotiomycetes</taxon>
        <taxon>Chaetothyriomycetidae</taxon>
        <taxon>Chaetothyriales</taxon>
        <taxon>Cyphellophoraceae</taxon>
        <taxon>Cyphellophora</taxon>
    </lineage>
</organism>
<dbReference type="PANTHER" id="PTHR44942">
    <property type="entry name" value="METHYLTRANSF_11 DOMAIN-CONTAINING PROTEIN"/>
    <property type="match status" value="1"/>
</dbReference>
<dbReference type="EMBL" id="LFJN01000002">
    <property type="protein sequence ID" value="KPI45379.1"/>
    <property type="molecule type" value="Genomic_DNA"/>
</dbReference>
<evidence type="ECO:0000259" key="1">
    <source>
        <dbReference type="Pfam" id="PF08241"/>
    </source>
</evidence>
<reference evidence="2 3" key="1">
    <citation type="submission" date="2015-06" db="EMBL/GenBank/DDBJ databases">
        <title>Draft genome of the ant-associated black yeast Phialophora attae CBS 131958.</title>
        <authorList>
            <person name="Moreno L.F."/>
            <person name="Stielow B.J."/>
            <person name="de Hoog S."/>
            <person name="Vicente V.A."/>
            <person name="Weiss V.A."/>
            <person name="de Vries M."/>
            <person name="Cruz L.M."/>
            <person name="Souza E.M."/>
        </authorList>
    </citation>
    <scope>NUCLEOTIDE SEQUENCE [LARGE SCALE GENOMIC DNA]</scope>
    <source>
        <strain evidence="2 3">CBS 131958</strain>
    </source>
</reference>
<evidence type="ECO:0000313" key="3">
    <source>
        <dbReference type="Proteomes" id="UP000038010"/>
    </source>
</evidence>
<sequence>MATIVTESNTSVPSDVTETTFTEYTAKQANIYNDLRPNYHSSVYDHILDYHKSTGGKFDALVDVGCGPGMVTRSLATHFIDATGIDPSPELLKVADGHPDKASNTTFAAASAGTFCPSPIAPGSASLITTANAAHWFPSMATFYARASTALQPGGTLAIWTTGDIRAAPDMPNSAAIQAAMDYHIDVEMKDYRDKGNALVRGGYRDLDLPWSSQGKGEEDLSNDFDEGSFVRREWKITEMFLDSKKIDERGASLEMVEMMYGTGSAVTRWREAHPEKANTPEDPVKRLVAQLGALLREAGVKAGEERLKGTAAGVVLLFKKRMNT</sequence>
<dbReference type="GeneID" id="28734483"/>
<comment type="caution">
    <text evidence="2">The sequence shown here is derived from an EMBL/GenBank/DDBJ whole genome shotgun (WGS) entry which is preliminary data.</text>
</comment>
<dbReference type="Pfam" id="PF08241">
    <property type="entry name" value="Methyltransf_11"/>
    <property type="match status" value="1"/>
</dbReference>
<dbReference type="STRING" id="1664694.A0A0N0NRY6"/>
<dbReference type="InterPro" id="IPR029063">
    <property type="entry name" value="SAM-dependent_MTases_sf"/>
</dbReference>
<keyword evidence="3" id="KW-1185">Reference proteome</keyword>
<protein>
    <recommendedName>
        <fullName evidence="1">Methyltransferase type 11 domain-containing protein</fullName>
    </recommendedName>
</protein>
<gene>
    <name evidence="2" type="ORF">AB675_2616</name>
</gene>
<dbReference type="AlphaFoldDB" id="A0A0N0NRY6"/>
<feature type="domain" description="Methyltransferase type 11" evidence="1">
    <location>
        <begin position="62"/>
        <end position="159"/>
    </location>
</feature>
<dbReference type="GO" id="GO:0008757">
    <property type="term" value="F:S-adenosylmethionine-dependent methyltransferase activity"/>
    <property type="evidence" value="ECO:0007669"/>
    <property type="project" value="InterPro"/>
</dbReference>
<dbReference type="VEuPathDB" id="FungiDB:AB675_2616"/>
<dbReference type="InterPro" id="IPR013216">
    <property type="entry name" value="Methyltransf_11"/>
</dbReference>
<accession>A0A0N0NRY6</accession>
<dbReference type="SUPFAM" id="SSF53335">
    <property type="entry name" value="S-adenosyl-L-methionine-dependent methyltransferases"/>
    <property type="match status" value="1"/>
</dbReference>